<name>A0AAJ7XGA6_PETMA</name>
<dbReference type="GO" id="GO:0030182">
    <property type="term" value="P:neuron differentiation"/>
    <property type="evidence" value="ECO:0007669"/>
    <property type="project" value="TreeGrafter"/>
</dbReference>
<evidence type="ECO:0000256" key="7">
    <source>
        <dbReference type="SAM" id="MobiDB-lite"/>
    </source>
</evidence>
<dbReference type="GO" id="GO:0000978">
    <property type="term" value="F:RNA polymerase II cis-regulatory region sequence-specific DNA binding"/>
    <property type="evidence" value="ECO:0007669"/>
    <property type="project" value="TreeGrafter"/>
</dbReference>
<evidence type="ECO:0000313" key="9">
    <source>
        <dbReference type="Proteomes" id="UP001318040"/>
    </source>
</evidence>
<dbReference type="SMART" id="SM00389">
    <property type="entry name" value="HOX"/>
    <property type="match status" value="1"/>
</dbReference>
<feature type="compositionally biased region" description="Acidic residues" evidence="7">
    <location>
        <begin position="310"/>
        <end position="319"/>
    </location>
</feature>
<dbReference type="InterPro" id="IPR001356">
    <property type="entry name" value="HD"/>
</dbReference>
<dbReference type="CDD" id="cd00086">
    <property type="entry name" value="homeodomain"/>
    <property type="match status" value="1"/>
</dbReference>
<evidence type="ECO:0000256" key="2">
    <source>
        <dbReference type="ARBA" id="ARBA00008446"/>
    </source>
</evidence>
<dbReference type="FunFam" id="1.10.10.60:FF:000003">
    <property type="entry name" value="Iroquois-class homeobox protein IRX"/>
    <property type="match status" value="1"/>
</dbReference>
<dbReference type="InterPro" id="IPR003893">
    <property type="entry name" value="Iroquois_homeo"/>
</dbReference>
<dbReference type="GO" id="GO:0048468">
    <property type="term" value="P:cell development"/>
    <property type="evidence" value="ECO:0007669"/>
    <property type="project" value="TreeGrafter"/>
</dbReference>
<reference evidence="10" key="1">
    <citation type="submission" date="2025-08" db="UniProtKB">
        <authorList>
            <consortium name="RefSeq"/>
        </authorList>
    </citation>
    <scope>IDENTIFICATION</scope>
    <source>
        <tissue evidence="10">Sperm</tissue>
    </source>
</reference>
<evidence type="ECO:0000256" key="4">
    <source>
        <dbReference type="ARBA" id="ARBA00023155"/>
    </source>
</evidence>
<evidence type="ECO:0000313" key="10">
    <source>
        <dbReference type="RefSeq" id="XP_032833270.1"/>
    </source>
</evidence>
<gene>
    <name evidence="10" type="primary">LOC116955992</name>
</gene>
<dbReference type="SMART" id="SM00548">
    <property type="entry name" value="IRO"/>
    <property type="match status" value="1"/>
</dbReference>
<proteinExistence type="inferred from homology"/>
<dbReference type="GO" id="GO:0000981">
    <property type="term" value="F:DNA-binding transcription factor activity, RNA polymerase II-specific"/>
    <property type="evidence" value="ECO:0007669"/>
    <property type="project" value="InterPro"/>
</dbReference>
<keyword evidence="9" id="KW-1185">Reference proteome</keyword>
<accession>A0AAJ7XGA6</accession>
<evidence type="ECO:0000256" key="5">
    <source>
        <dbReference type="ARBA" id="ARBA00023242"/>
    </source>
</evidence>
<keyword evidence="5 6" id="KW-0539">Nucleus</keyword>
<dbReference type="PROSITE" id="PS00027">
    <property type="entry name" value="HOMEOBOX_1"/>
    <property type="match status" value="1"/>
</dbReference>
<dbReference type="AlphaFoldDB" id="A0AAJ7XGA6"/>
<dbReference type="GO" id="GO:0005634">
    <property type="term" value="C:nucleus"/>
    <property type="evidence" value="ECO:0007669"/>
    <property type="project" value="UniProtKB-SubCell"/>
</dbReference>
<keyword evidence="4 6" id="KW-0371">Homeobox</keyword>
<evidence type="ECO:0000259" key="8">
    <source>
        <dbReference type="PROSITE" id="PS50071"/>
    </source>
</evidence>
<feature type="domain" description="Homeobox" evidence="8">
    <location>
        <begin position="140"/>
        <end position="193"/>
    </location>
</feature>
<dbReference type="InterPro" id="IPR017970">
    <property type="entry name" value="Homeobox_CS"/>
</dbReference>
<dbReference type="Pfam" id="PF05920">
    <property type="entry name" value="Homeobox_KN"/>
    <property type="match status" value="1"/>
</dbReference>
<sequence length="448" mass="46576">MAFPGLGCAPMLRGVERGGPRLDPAGSPPCGGGGHGGATSGPLLGATAASLLGLYASPYGGGQALCGYLPYAGELHGFFPHLASPLDVKGGLGPGLVSCGPAAQPPGLYGLYPGPPAGPPPGCFSPYGLGGDHGRPKNATRESTATLKAWLSEHRKNPYPTKGEKIMLAIVTRMTLTQVSTWFANARRRLKKETRGGPRDADDLETSASDDGCGGGRGGGGGEGEGGAAVVGAGGLRDPERPPPGSWTRRDEEEEEDDDDDDLEIDLENSDGEQRRRRQQEEEERQRGGLHGRLLGAERRRASSSSGGGGDDDDEGESECEGRSGTGGGRRSPAGPASPMRAAALAERRAADEGHRRRRQQQQQQPPKPKIWSLAETAAAPDAPRGALAPLLAYAAARPSRGFSAWEAVLPRGPGLLQGPLDGARDGPRLMDSTIAECRTEFLRVATP</sequence>
<comment type="subcellular location">
    <subcellularLocation>
        <location evidence="1 6">Nucleus</location>
    </subcellularLocation>
</comment>
<evidence type="ECO:0000256" key="1">
    <source>
        <dbReference type="ARBA" id="ARBA00004123"/>
    </source>
</evidence>
<feature type="compositionally biased region" description="Gly residues" evidence="7">
    <location>
        <begin position="212"/>
        <end position="235"/>
    </location>
</feature>
<dbReference type="PROSITE" id="PS50071">
    <property type="entry name" value="HOMEOBOX_2"/>
    <property type="match status" value="1"/>
</dbReference>
<dbReference type="InterPro" id="IPR008422">
    <property type="entry name" value="KN_HD"/>
</dbReference>
<comment type="similarity">
    <text evidence="2">Belongs to the TALE/IRO homeobox family.</text>
</comment>
<dbReference type="InterPro" id="IPR009057">
    <property type="entry name" value="Homeodomain-like_sf"/>
</dbReference>
<dbReference type="PANTHER" id="PTHR11211:SF40">
    <property type="entry name" value="MIRROR, ISOFORM C"/>
    <property type="match status" value="1"/>
</dbReference>
<organism evidence="9 10">
    <name type="scientific">Petromyzon marinus</name>
    <name type="common">Sea lamprey</name>
    <dbReference type="NCBI Taxonomy" id="7757"/>
    <lineage>
        <taxon>Eukaryota</taxon>
        <taxon>Metazoa</taxon>
        <taxon>Chordata</taxon>
        <taxon>Craniata</taxon>
        <taxon>Vertebrata</taxon>
        <taxon>Cyclostomata</taxon>
        <taxon>Hyperoartia</taxon>
        <taxon>Petromyzontiformes</taxon>
        <taxon>Petromyzontidae</taxon>
        <taxon>Petromyzon</taxon>
    </lineage>
</organism>
<feature type="compositionally biased region" description="Low complexity" evidence="7">
    <location>
        <begin position="331"/>
        <end position="345"/>
    </location>
</feature>
<dbReference type="Gene3D" id="1.10.10.60">
    <property type="entry name" value="Homeodomain-like"/>
    <property type="match status" value="1"/>
</dbReference>
<dbReference type="KEGG" id="pmrn:116955992"/>
<dbReference type="RefSeq" id="XP_032833270.1">
    <property type="nucleotide sequence ID" value="XM_032977379.1"/>
</dbReference>
<keyword evidence="3 6" id="KW-0238">DNA-binding</keyword>
<feature type="compositionally biased region" description="Acidic residues" evidence="7">
    <location>
        <begin position="252"/>
        <end position="271"/>
    </location>
</feature>
<feature type="region of interest" description="Disordered" evidence="7">
    <location>
        <begin position="189"/>
        <end position="378"/>
    </location>
</feature>
<evidence type="ECO:0000256" key="3">
    <source>
        <dbReference type="ARBA" id="ARBA00023125"/>
    </source>
</evidence>
<dbReference type="PANTHER" id="PTHR11211">
    <property type="entry name" value="IROQUOIS-CLASS HOMEODOMAIN PROTEIN IRX"/>
    <property type="match status" value="1"/>
</dbReference>
<evidence type="ECO:0000256" key="6">
    <source>
        <dbReference type="PROSITE-ProRule" id="PRU00108"/>
    </source>
</evidence>
<dbReference type="Proteomes" id="UP001318040">
    <property type="component" value="Chromosome 63"/>
</dbReference>
<protein>
    <submittedName>
        <fullName evidence="10">Iroquois-class homeodomain protein IRX-3-like</fullName>
    </submittedName>
</protein>
<dbReference type="SUPFAM" id="SSF46689">
    <property type="entry name" value="Homeodomain-like"/>
    <property type="match status" value="1"/>
</dbReference>
<feature type="compositionally biased region" description="Basic and acidic residues" evidence="7">
    <location>
        <begin position="346"/>
        <end position="355"/>
    </location>
</feature>
<feature type="DNA-binding region" description="Homeobox" evidence="6">
    <location>
        <begin position="142"/>
        <end position="194"/>
    </location>
</feature>